<dbReference type="GO" id="GO:0051731">
    <property type="term" value="F:polynucleotide 5'-hydroxyl-kinase activity"/>
    <property type="evidence" value="ECO:0007669"/>
    <property type="project" value="InterPro"/>
</dbReference>
<feature type="compositionally biased region" description="Low complexity" evidence="8">
    <location>
        <begin position="43"/>
        <end position="53"/>
    </location>
</feature>
<sequence>MLSAVAARKARLAQSQPQTQATVPEVKAASDPSPPSPEPQAKPTPAAATKPTQSSQKTPSKRKPSTSAGNPSTKKKKSQHRKGPQEQQPARYFAQADAFKTQDDLIVVDESDDESSAASSSAESDQEWARARSTQTKTAGKRAWSPSAPLADSSDDEQEDEQVLLDVSAPVEVDPSPDTSTVLSTFQPILDHNVFRLPPSQSSSTSSRQGRTVLLLRASESVALLGAYTLTILRGAVSLGGVILTASSTTHPVFAPRSSPLPIIQCLSRRASQPSPPACVLPANVAEAALNSDAVIMLQELHTGIEGLGRVCRTFDGFFAPSRWWRNQARFDLGLDHVYLLPFQTPDVSPLVIPPTWTKATNVVLPSSSEDAAIQRRVCLIKGPKNAGKSTFARYLMNMLLSRYRRVAYLECDLGQSEFTPGGMVSLNVIEKPIFGPPFSHPSIPFAAHYIGATSPRSSPSHYLDSIQALVQQYEIDVQNAVLDEEPPEEDGRISSAIPLVVNTMGWTKGLGADLARKVEDIIVPTDIFPITGTSPEDDQAYGSGLPQPPAHVHGPRVHPVETVPSHPSASHYTAADHRNLSLLSYLHAIFPREPPSSPYASLIATAWNTSTPLCAQAPYEVDGQVAFDKLILTGAGMEDVVPDEVHRVLNCAIVGLVSCEPGTLETDVQPGDGFSASIAYEQGAPPPLPTSSHCLGLALVRAIGKGPKTPMQLLTPVPPSLLGSTRVLVMGELQLPVWGMLDFRTLDDSGEIAGYERGKVPYLRWGKGEGAGGERRRVRRNLMRKGQM</sequence>
<dbReference type="InterPro" id="IPR027417">
    <property type="entry name" value="P-loop_NTPase"/>
</dbReference>
<proteinExistence type="inferred from homology"/>
<evidence type="ECO:0000256" key="5">
    <source>
        <dbReference type="ARBA" id="ARBA00022741"/>
    </source>
</evidence>
<evidence type="ECO:0000313" key="11">
    <source>
        <dbReference type="Proteomes" id="UP001215151"/>
    </source>
</evidence>
<accession>A0AAD7TPT4</accession>
<dbReference type="AlphaFoldDB" id="A0AAD7TPT4"/>
<evidence type="ECO:0000256" key="8">
    <source>
        <dbReference type="SAM" id="MobiDB-lite"/>
    </source>
</evidence>
<comment type="similarity">
    <text evidence="1">Belongs to the Clp1 family. NOL9/GRC3 subfamily.</text>
</comment>
<evidence type="ECO:0000256" key="7">
    <source>
        <dbReference type="ARBA" id="ARBA00022840"/>
    </source>
</evidence>
<keyword evidence="4" id="KW-0808">Transferase</keyword>
<gene>
    <name evidence="10" type="ORF">ONZ51_g8286</name>
</gene>
<feature type="compositionally biased region" description="Basic residues" evidence="8">
    <location>
        <begin position="73"/>
        <end position="82"/>
    </location>
</feature>
<keyword evidence="6" id="KW-0418">Kinase</keyword>
<dbReference type="Proteomes" id="UP001215151">
    <property type="component" value="Unassembled WGS sequence"/>
</dbReference>
<evidence type="ECO:0000256" key="4">
    <source>
        <dbReference type="ARBA" id="ARBA00022679"/>
    </source>
</evidence>
<dbReference type="PANTHER" id="PTHR12755:SF3">
    <property type="entry name" value="POLYNUCLEOTIDE 5'-HYDROXYL-KINASE NOL9"/>
    <property type="match status" value="1"/>
</dbReference>
<evidence type="ECO:0000259" key="9">
    <source>
        <dbReference type="Pfam" id="PF16575"/>
    </source>
</evidence>
<evidence type="ECO:0000256" key="1">
    <source>
        <dbReference type="ARBA" id="ARBA00011003"/>
    </source>
</evidence>
<dbReference type="InterPro" id="IPR032319">
    <property type="entry name" value="CLP1_P"/>
</dbReference>
<dbReference type="SUPFAM" id="SSF52540">
    <property type="entry name" value="P-loop containing nucleoside triphosphate hydrolases"/>
    <property type="match status" value="1"/>
</dbReference>
<evidence type="ECO:0000313" key="10">
    <source>
        <dbReference type="EMBL" id="KAJ8472781.1"/>
    </source>
</evidence>
<comment type="caution">
    <text evidence="10">The sequence shown here is derived from an EMBL/GenBank/DDBJ whole genome shotgun (WGS) entry which is preliminary data.</text>
</comment>
<evidence type="ECO:0000256" key="6">
    <source>
        <dbReference type="ARBA" id="ARBA00022777"/>
    </source>
</evidence>
<feature type="compositionally biased region" description="Acidic residues" evidence="8">
    <location>
        <begin position="106"/>
        <end position="115"/>
    </location>
</feature>
<keyword evidence="5" id="KW-0547">Nucleotide-binding</keyword>
<keyword evidence="7" id="KW-0067">ATP-binding</keyword>
<dbReference type="GO" id="GO:0000448">
    <property type="term" value="P:cleavage in ITS2 between 5.8S rRNA and LSU-rRNA of tricistronic rRNA transcript (SSU-rRNA, 5.8S rRNA, LSU-rRNA)"/>
    <property type="evidence" value="ECO:0007669"/>
    <property type="project" value="TreeGrafter"/>
</dbReference>
<dbReference type="GO" id="GO:0005524">
    <property type="term" value="F:ATP binding"/>
    <property type="evidence" value="ECO:0007669"/>
    <property type="project" value="UniProtKB-KW"/>
</dbReference>
<dbReference type="Gene3D" id="3.40.50.300">
    <property type="entry name" value="P-loop containing nucleotide triphosphate hydrolases"/>
    <property type="match status" value="1"/>
</dbReference>
<dbReference type="EMBL" id="JAPEVG010000246">
    <property type="protein sequence ID" value="KAJ8472781.1"/>
    <property type="molecule type" value="Genomic_DNA"/>
</dbReference>
<name>A0AAD7TPT4_9APHY</name>
<feature type="compositionally biased region" description="Pro residues" evidence="8">
    <location>
        <begin position="32"/>
        <end position="42"/>
    </location>
</feature>
<reference evidence="10" key="1">
    <citation type="submission" date="2022-11" db="EMBL/GenBank/DDBJ databases">
        <title>Genome Sequence of Cubamyces cubensis.</title>
        <authorList>
            <person name="Buettner E."/>
        </authorList>
    </citation>
    <scope>NUCLEOTIDE SEQUENCE</scope>
    <source>
        <strain evidence="10">MPL-01</strain>
    </source>
</reference>
<organism evidence="10 11">
    <name type="scientific">Trametes cubensis</name>
    <dbReference type="NCBI Taxonomy" id="1111947"/>
    <lineage>
        <taxon>Eukaryota</taxon>
        <taxon>Fungi</taxon>
        <taxon>Dikarya</taxon>
        <taxon>Basidiomycota</taxon>
        <taxon>Agaricomycotina</taxon>
        <taxon>Agaricomycetes</taxon>
        <taxon>Polyporales</taxon>
        <taxon>Polyporaceae</taxon>
        <taxon>Trametes</taxon>
    </lineage>
</organism>
<feature type="domain" description="Clp1 P-loop" evidence="9">
    <location>
        <begin position="383"/>
        <end position="588"/>
    </location>
</feature>
<evidence type="ECO:0000256" key="3">
    <source>
        <dbReference type="ARBA" id="ARBA00019824"/>
    </source>
</evidence>
<dbReference type="GO" id="GO:0005634">
    <property type="term" value="C:nucleus"/>
    <property type="evidence" value="ECO:0007669"/>
    <property type="project" value="TreeGrafter"/>
</dbReference>
<dbReference type="Pfam" id="PF16575">
    <property type="entry name" value="CLP1_P"/>
    <property type="match status" value="1"/>
</dbReference>
<feature type="compositionally biased region" description="Acidic residues" evidence="8">
    <location>
        <begin position="153"/>
        <end position="162"/>
    </location>
</feature>
<feature type="region of interest" description="Disordered" evidence="8">
    <location>
        <begin position="1"/>
        <end position="162"/>
    </location>
</feature>
<protein>
    <recommendedName>
        <fullName evidence="3">Polynucleotide 5'-hydroxyl-kinase GRC3</fullName>
    </recommendedName>
    <alternativeName>
        <fullName evidence="2">Polynucleotide 5'-hydroxyl-kinase grc3</fullName>
    </alternativeName>
</protein>
<keyword evidence="11" id="KW-1185">Reference proteome</keyword>
<dbReference type="InterPro" id="IPR045116">
    <property type="entry name" value="Clp1/Grc3"/>
</dbReference>
<evidence type="ECO:0000256" key="2">
    <source>
        <dbReference type="ARBA" id="ARBA00018706"/>
    </source>
</evidence>
<dbReference type="PANTHER" id="PTHR12755">
    <property type="entry name" value="CLEAVAGE/POLYADENYLATION FACTOR IA SUBUNIT CLP1P"/>
    <property type="match status" value="1"/>
</dbReference>
<feature type="compositionally biased region" description="Polar residues" evidence="8">
    <location>
        <begin position="13"/>
        <end position="22"/>
    </location>
</feature>